<dbReference type="GO" id="GO:0016746">
    <property type="term" value="F:acyltransferase activity"/>
    <property type="evidence" value="ECO:0007669"/>
    <property type="project" value="InterPro"/>
</dbReference>
<gene>
    <name evidence="4" type="ORF">AB2U05_36425</name>
</gene>
<feature type="domain" description="Knr4/Smi1-like" evidence="3">
    <location>
        <begin position="32"/>
        <end position="168"/>
    </location>
</feature>
<feature type="region of interest" description="Disordered" evidence="2">
    <location>
        <begin position="174"/>
        <end position="201"/>
    </location>
</feature>
<dbReference type="RefSeq" id="WP_369185691.1">
    <property type="nucleotide sequence ID" value="NZ_CP163445.1"/>
</dbReference>
<accession>A0AB39TWQ3</accession>
<evidence type="ECO:0000256" key="2">
    <source>
        <dbReference type="SAM" id="MobiDB-lite"/>
    </source>
</evidence>
<evidence type="ECO:0000259" key="3">
    <source>
        <dbReference type="SMART" id="SM00860"/>
    </source>
</evidence>
<dbReference type="InterPro" id="IPR037883">
    <property type="entry name" value="Knr4/Smi1-like_sf"/>
</dbReference>
<dbReference type="AlphaFoldDB" id="A0AB39TWQ3"/>
<evidence type="ECO:0000313" key="4">
    <source>
        <dbReference type="EMBL" id="XDQ83604.1"/>
    </source>
</evidence>
<name>A0AB39TWQ3_9ACTN</name>
<dbReference type="InterPro" id="IPR055370">
    <property type="entry name" value="Lsr2_DNA-bd"/>
</dbReference>
<proteinExistence type="predicted"/>
<dbReference type="SUPFAM" id="SSF160631">
    <property type="entry name" value="SMI1/KNR4-like"/>
    <property type="match status" value="1"/>
</dbReference>
<dbReference type="InterPro" id="IPR036625">
    <property type="entry name" value="E3-bd_dom_sf"/>
</dbReference>
<dbReference type="EMBL" id="CP163445">
    <property type="protein sequence ID" value="XDQ83604.1"/>
    <property type="molecule type" value="Genomic_DNA"/>
</dbReference>
<dbReference type="SMART" id="SM00860">
    <property type="entry name" value="SMI1_KNR4"/>
    <property type="match status" value="1"/>
</dbReference>
<dbReference type="InterPro" id="IPR018958">
    <property type="entry name" value="Knr4/Smi1-like_dom"/>
</dbReference>
<organism evidence="4">
    <name type="scientific">Streptomyces sp. Y1</name>
    <dbReference type="NCBI Taxonomy" id="3238634"/>
    <lineage>
        <taxon>Bacteria</taxon>
        <taxon>Bacillati</taxon>
        <taxon>Actinomycetota</taxon>
        <taxon>Actinomycetes</taxon>
        <taxon>Kitasatosporales</taxon>
        <taxon>Streptomycetaceae</taxon>
        <taxon>Streptomyces</taxon>
    </lineage>
</organism>
<keyword evidence="1" id="KW-0238">DNA-binding</keyword>
<dbReference type="Pfam" id="PF23359">
    <property type="entry name" value="Lsr2_DNA-bd"/>
    <property type="match status" value="1"/>
</dbReference>
<dbReference type="Pfam" id="PF09346">
    <property type="entry name" value="SMI1_KNR4"/>
    <property type="match status" value="1"/>
</dbReference>
<dbReference type="GO" id="GO:0003677">
    <property type="term" value="F:DNA binding"/>
    <property type="evidence" value="ECO:0007669"/>
    <property type="project" value="UniProtKB-KW"/>
</dbReference>
<evidence type="ECO:0000256" key="1">
    <source>
        <dbReference type="ARBA" id="ARBA00023125"/>
    </source>
</evidence>
<protein>
    <submittedName>
        <fullName evidence="4">Histone-like nucleoid-structuring protein Lsr2</fullName>
    </submittedName>
</protein>
<dbReference type="Gene3D" id="4.10.320.10">
    <property type="entry name" value="E3-binding domain"/>
    <property type="match status" value="1"/>
</dbReference>
<reference evidence="4" key="1">
    <citation type="submission" date="2024-07" db="EMBL/GenBank/DDBJ databases">
        <authorList>
            <person name="Yu S.T."/>
        </authorList>
    </citation>
    <scope>NUCLEOTIDE SEQUENCE</scope>
    <source>
        <strain evidence="4">Y1</strain>
    </source>
</reference>
<sequence length="233" mass="24683">MNQAGNVGEAWARVAAWLRRNDPGAFAALGGPASPEAIARAEARMGLELPPELRQWLRANGGDTDVRPDAPGSLVERGCAVPLPGGSLLLGLGDIQRVYLHQLAMERSEPSEDPDAPLWRPEWVPIAADRDGLYGTFLDAVTGTVGTWADASLPEEGVHASLAAFLQHAADQLEGAGTGDRRGPGAPARPLARDESRPGDELIRDWARTHGLVVNDRGRVPPSIRAAHEAAQG</sequence>
<feature type="compositionally biased region" description="Basic and acidic residues" evidence="2">
    <location>
        <begin position="191"/>
        <end position="201"/>
    </location>
</feature>
<dbReference type="Gene3D" id="3.40.1580.10">
    <property type="entry name" value="SMI1/KNR4-like"/>
    <property type="match status" value="1"/>
</dbReference>